<keyword evidence="3" id="KW-1185">Reference proteome</keyword>
<feature type="transmembrane region" description="Helical" evidence="1">
    <location>
        <begin position="21"/>
        <end position="46"/>
    </location>
</feature>
<keyword evidence="1" id="KW-1133">Transmembrane helix</keyword>
<reference evidence="2 3" key="1">
    <citation type="submission" date="2020-07" db="EMBL/GenBank/DDBJ databases">
        <title>Genomic Encyclopedia of Archaeal and Bacterial Type Strains, Phase II (KMG-II): from individual species to whole genera.</title>
        <authorList>
            <person name="Goeker M."/>
        </authorList>
    </citation>
    <scope>NUCLEOTIDE SEQUENCE [LARGE SCALE GENOMIC DNA]</scope>
    <source>
        <strain evidence="2 3">DSM 21226</strain>
    </source>
</reference>
<organism evidence="2 3">
    <name type="scientific">Sphaerotilus montanus</name>
    <dbReference type="NCBI Taxonomy" id="522889"/>
    <lineage>
        <taxon>Bacteria</taxon>
        <taxon>Pseudomonadati</taxon>
        <taxon>Pseudomonadota</taxon>
        <taxon>Betaproteobacteria</taxon>
        <taxon>Burkholderiales</taxon>
        <taxon>Sphaerotilaceae</taxon>
        <taxon>Sphaerotilus</taxon>
    </lineage>
</organism>
<protein>
    <submittedName>
        <fullName evidence="2">Uncharacterized protein</fullName>
    </submittedName>
</protein>
<evidence type="ECO:0000256" key="1">
    <source>
        <dbReference type="SAM" id="Phobius"/>
    </source>
</evidence>
<keyword evidence="1" id="KW-0472">Membrane</keyword>
<sequence>MKYHRRIRWSELFTTSTGLARLFLVVMVCPAVMLAAALASIVMTLVGSLSMLGFTPRQPRAPWRTASEMIGTVLARALGRQGFTT</sequence>
<gene>
    <name evidence="2" type="ORF">BDD16_001764</name>
</gene>
<accession>A0A7Y9QWI9</accession>
<name>A0A7Y9QWI9_9BURK</name>
<proteinExistence type="predicted"/>
<keyword evidence="1" id="KW-0812">Transmembrane</keyword>
<dbReference type="Proteomes" id="UP000518288">
    <property type="component" value="Unassembled WGS sequence"/>
</dbReference>
<dbReference type="AlphaFoldDB" id="A0A7Y9QWI9"/>
<dbReference type="EMBL" id="JACCFH010000001">
    <property type="protein sequence ID" value="NYG32778.1"/>
    <property type="molecule type" value="Genomic_DNA"/>
</dbReference>
<evidence type="ECO:0000313" key="3">
    <source>
        <dbReference type="Proteomes" id="UP000518288"/>
    </source>
</evidence>
<evidence type="ECO:0000313" key="2">
    <source>
        <dbReference type="EMBL" id="NYG32778.1"/>
    </source>
</evidence>
<dbReference type="RefSeq" id="WP_179633625.1">
    <property type="nucleotide sequence ID" value="NZ_CAXYYM010000017.1"/>
</dbReference>
<comment type="caution">
    <text evidence="2">The sequence shown here is derived from an EMBL/GenBank/DDBJ whole genome shotgun (WGS) entry which is preliminary data.</text>
</comment>